<proteinExistence type="predicted"/>
<feature type="region of interest" description="Disordered" evidence="1">
    <location>
        <begin position="130"/>
        <end position="160"/>
    </location>
</feature>
<dbReference type="STRING" id="650164.K5WNM3"/>
<feature type="compositionally biased region" description="Basic residues" evidence="1">
    <location>
        <begin position="48"/>
        <end position="57"/>
    </location>
</feature>
<evidence type="ECO:0000313" key="3">
    <source>
        <dbReference type="Proteomes" id="UP000008370"/>
    </source>
</evidence>
<dbReference type="HOGENOM" id="CLU_1245771_0_0_1"/>
<dbReference type="EMBL" id="JH930476">
    <property type="protein sequence ID" value="EKM51912.1"/>
    <property type="molecule type" value="Genomic_DNA"/>
</dbReference>
<dbReference type="AlphaFoldDB" id="K5WNM3"/>
<keyword evidence="3" id="KW-1185">Reference proteome</keyword>
<accession>K5WNM3</accession>
<feature type="compositionally biased region" description="Low complexity" evidence="1">
    <location>
        <begin position="1"/>
        <end position="15"/>
    </location>
</feature>
<name>K5WNM3_PHACS</name>
<evidence type="ECO:0000313" key="2">
    <source>
        <dbReference type="EMBL" id="EKM51912.1"/>
    </source>
</evidence>
<dbReference type="InParanoid" id="K5WNM3"/>
<dbReference type="RefSeq" id="XP_007399705.1">
    <property type="nucleotide sequence ID" value="XM_007399643.1"/>
</dbReference>
<feature type="compositionally biased region" description="Polar residues" evidence="1">
    <location>
        <begin position="136"/>
        <end position="153"/>
    </location>
</feature>
<protein>
    <submittedName>
        <fullName evidence="2">Carbohydrate-binding module family 48 protein</fullName>
    </submittedName>
</protein>
<feature type="compositionally biased region" description="Low complexity" evidence="1">
    <location>
        <begin position="30"/>
        <end position="46"/>
    </location>
</feature>
<evidence type="ECO:0000256" key="1">
    <source>
        <dbReference type="SAM" id="MobiDB-lite"/>
    </source>
</evidence>
<sequence>MGNSTSNAANTNNHNSHLRPSSRRYDSPTRRTQSPSSRGGSPVPSSNRVHKSLRSKKKSLELPDLASLALTPATSPGASPHAGYRRPRASSPIPIPVSPRTQAPSFRVQNNFASAAQLALQQNGRGSRYRSYLSSAHPSTHSFISGDQEQGSPPHQEPQTHEFVPEVVHSTIPLALPKAEGEIGQRPEHVTVTIKWRGGGKSVVLARAGDDYWKGRQPMEYE</sequence>
<reference evidence="2 3" key="1">
    <citation type="journal article" date="2012" name="BMC Genomics">
        <title>Comparative genomics of the white-rot fungi, Phanerochaete carnosa and P. chrysosporium, to elucidate the genetic basis of the distinct wood types they colonize.</title>
        <authorList>
            <person name="Suzuki H."/>
            <person name="MacDonald J."/>
            <person name="Syed K."/>
            <person name="Salamov A."/>
            <person name="Hori C."/>
            <person name="Aerts A."/>
            <person name="Henrissat B."/>
            <person name="Wiebenga A."/>
            <person name="vanKuyk P.A."/>
            <person name="Barry K."/>
            <person name="Lindquist E."/>
            <person name="LaButti K."/>
            <person name="Lapidus A."/>
            <person name="Lucas S."/>
            <person name="Coutinho P."/>
            <person name="Gong Y."/>
            <person name="Samejima M."/>
            <person name="Mahadevan R."/>
            <person name="Abou-Zaid M."/>
            <person name="de Vries R.P."/>
            <person name="Igarashi K."/>
            <person name="Yadav J.S."/>
            <person name="Grigoriev I.V."/>
            <person name="Master E.R."/>
        </authorList>
    </citation>
    <scope>NUCLEOTIDE SEQUENCE [LARGE SCALE GENOMIC DNA]</scope>
    <source>
        <strain evidence="2 3">HHB-10118-sp</strain>
    </source>
</reference>
<organism evidence="2 3">
    <name type="scientific">Phanerochaete carnosa (strain HHB-10118-sp)</name>
    <name type="common">White-rot fungus</name>
    <name type="synonym">Peniophora carnosa</name>
    <dbReference type="NCBI Taxonomy" id="650164"/>
    <lineage>
        <taxon>Eukaryota</taxon>
        <taxon>Fungi</taxon>
        <taxon>Dikarya</taxon>
        <taxon>Basidiomycota</taxon>
        <taxon>Agaricomycotina</taxon>
        <taxon>Agaricomycetes</taxon>
        <taxon>Polyporales</taxon>
        <taxon>Phanerochaetaceae</taxon>
        <taxon>Phanerochaete</taxon>
    </lineage>
</organism>
<dbReference type="GeneID" id="18918249"/>
<dbReference type="Proteomes" id="UP000008370">
    <property type="component" value="Unassembled WGS sequence"/>
</dbReference>
<dbReference type="KEGG" id="pco:PHACADRAFT_262323"/>
<feature type="region of interest" description="Disordered" evidence="1">
    <location>
        <begin position="1"/>
        <end position="102"/>
    </location>
</feature>
<dbReference type="OrthoDB" id="531008at2759"/>
<gene>
    <name evidence="2" type="ORF">PHACADRAFT_262323</name>
</gene>